<dbReference type="EMBL" id="CAFAAL010000058">
    <property type="protein sequence ID" value="CAB4803599.1"/>
    <property type="molecule type" value="Genomic_DNA"/>
</dbReference>
<dbReference type="PANTHER" id="PTHR43386:SF1">
    <property type="entry name" value="D,D-DIPEPTIDE TRANSPORT SYSTEM PERMEASE PROTEIN DDPC-RELATED"/>
    <property type="match status" value="1"/>
</dbReference>
<dbReference type="InterPro" id="IPR050366">
    <property type="entry name" value="BP-dependent_transpt_permease"/>
</dbReference>
<dbReference type="SUPFAM" id="SSF161098">
    <property type="entry name" value="MetI-like"/>
    <property type="match status" value="1"/>
</dbReference>
<evidence type="ECO:0000256" key="4">
    <source>
        <dbReference type="ARBA" id="ARBA00022692"/>
    </source>
</evidence>
<dbReference type="PROSITE" id="PS50928">
    <property type="entry name" value="ABC_TM1"/>
    <property type="match status" value="1"/>
</dbReference>
<dbReference type="InterPro" id="IPR025966">
    <property type="entry name" value="OppC_N"/>
</dbReference>
<keyword evidence="4 7" id="KW-0812">Transmembrane</keyword>
<dbReference type="GO" id="GO:0055085">
    <property type="term" value="P:transmembrane transport"/>
    <property type="evidence" value="ECO:0007669"/>
    <property type="project" value="InterPro"/>
</dbReference>
<organism evidence="9">
    <name type="scientific">freshwater metagenome</name>
    <dbReference type="NCBI Taxonomy" id="449393"/>
    <lineage>
        <taxon>unclassified sequences</taxon>
        <taxon>metagenomes</taxon>
        <taxon>ecological metagenomes</taxon>
    </lineage>
</organism>
<evidence type="ECO:0000256" key="1">
    <source>
        <dbReference type="ARBA" id="ARBA00004651"/>
    </source>
</evidence>
<keyword evidence="2" id="KW-0813">Transport</keyword>
<evidence type="ECO:0000256" key="5">
    <source>
        <dbReference type="ARBA" id="ARBA00022989"/>
    </source>
</evidence>
<evidence type="ECO:0000256" key="7">
    <source>
        <dbReference type="SAM" id="Phobius"/>
    </source>
</evidence>
<dbReference type="PANTHER" id="PTHR43386">
    <property type="entry name" value="OLIGOPEPTIDE TRANSPORT SYSTEM PERMEASE PROTEIN APPC"/>
    <property type="match status" value="1"/>
</dbReference>
<dbReference type="CDD" id="cd06261">
    <property type="entry name" value="TM_PBP2"/>
    <property type="match status" value="1"/>
</dbReference>
<reference evidence="9" key="1">
    <citation type="submission" date="2020-05" db="EMBL/GenBank/DDBJ databases">
        <authorList>
            <person name="Chiriac C."/>
            <person name="Salcher M."/>
            <person name="Ghai R."/>
            <person name="Kavagutti S V."/>
        </authorList>
    </citation>
    <scope>NUCLEOTIDE SEQUENCE</scope>
</reference>
<feature type="transmembrane region" description="Helical" evidence="7">
    <location>
        <begin position="34"/>
        <end position="56"/>
    </location>
</feature>
<dbReference type="InterPro" id="IPR000515">
    <property type="entry name" value="MetI-like"/>
</dbReference>
<evidence type="ECO:0000313" key="9">
    <source>
        <dbReference type="EMBL" id="CAB4803599.1"/>
    </source>
</evidence>
<feature type="transmembrane region" description="Helical" evidence="7">
    <location>
        <begin position="211"/>
        <end position="232"/>
    </location>
</feature>
<proteinExistence type="predicted"/>
<dbReference type="GO" id="GO:0005886">
    <property type="term" value="C:plasma membrane"/>
    <property type="evidence" value="ECO:0007669"/>
    <property type="project" value="UniProtKB-SubCell"/>
</dbReference>
<sequence length="303" mass="32431">MNDPVSSTSPREMTWARRKQALARIWRELRHDRAGFISLLVLLGFGLVALCAPLIADRSLLLAAAGRNNPDLAAPSAQFLLGTDDIGRDVLAQLVWGSRVSLFIGIFATVVAVVIGSVVGLVAGYVKGKVATALLAIDEFFLVVPFLPLAIVLAVILGRSPVTLAIVIGITSWAGSARLVRAQVLTLSERAYVERARALGAGTWQIIFRHVLPGVTPLIIANATLIVPGAILTESTLSFLGFGDRLSPSWGKLLDGAQSSGSITLNAWWYYLPPGLCIITVVLAFTLFGRALERIFDPRLAGR</sequence>
<feature type="transmembrane region" description="Helical" evidence="7">
    <location>
        <begin position="102"/>
        <end position="126"/>
    </location>
</feature>
<evidence type="ECO:0000256" key="2">
    <source>
        <dbReference type="ARBA" id="ARBA00022448"/>
    </source>
</evidence>
<evidence type="ECO:0000256" key="3">
    <source>
        <dbReference type="ARBA" id="ARBA00022475"/>
    </source>
</evidence>
<dbReference type="Pfam" id="PF12911">
    <property type="entry name" value="OppC_N"/>
    <property type="match status" value="1"/>
</dbReference>
<comment type="subcellular location">
    <subcellularLocation>
        <location evidence="1">Cell membrane</location>
        <topology evidence="1">Multi-pass membrane protein</topology>
    </subcellularLocation>
</comment>
<evidence type="ECO:0000259" key="8">
    <source>
        <dbReference type="PROSITE" id="PS50928"/>
    </source>
</evidence>
<feature type="transmembrane region" description="Helical" evidence="7">
    <location>
        <begin position="162"/>
        <end position="180"/>
    </location>
</feature>
<keyword evidence="3" id="KW-1003">Cell membrane</keyword>
<feature type="domain" description="ABC transmembrane type-1" evidence="8">
    <location>
        <begin position="98"/>
        <end position="289"/>
    </location>
</feature>
<accession>A0A6J6Y465</accession>
<feature type="transmembrane region" description="Helical" evidence="7">
    <location>
        <begin position="268"/>
        <end position="289"/>
    </location>
</feature>
<dbReference type="Gene3D" id="1.10.3720.10">
    <property type="entry name" value="MetI-like"/>
    <property type="match status" value="1"/>
</dbReference>
<protein>
    <submittedName>
        <fullName evidence="9">Unannotated protein</fullName>
    </submittedName>
</protein>
<dbReference type="InterPro" id="IPR035906">
    <property type="entry name" value="MetI-like_sf"/>
</dbReference>
<keyword evidence="6 7" id="KW-0472">Membrane</keyword>
<feature type="transmembrane region" description="Helical" evidence="7">
    <location>
        <begin position="133"/>
        <end position="156"/>
    </location>
</feature>
<dbReference type="Pfam" id="PF00528">
    <property type="entry name" value="BPD_transp_1"/>
    <property type="match status" value="1"/>
</dbReference>
<name>A0A6J6Y465_9ZZZZ</name>
<gene>
    <name evidence="9" type="ORF">UFOPK3004_00811</name>
</gene>
<dbReference type="AlphaFoldDB" id="A0A6J6Y465"/>
<keyword evidence="5 7" id="KW-1133">Transmembrane helix</keyword>
<evidence type="ECO:0000256" key="6">
    <source>
        <dbReference type="ARBA" id="ARBA00023136"/>
    </source>
</evidence>